<dbReference type="InterPro" id="IPR003343">
    <property type="entry name" value="Big_2"/>
</dbReference>
<evidence type="ECO:0000256" key="1">
    <source>
        <dbReference type="ARBA" id="ARBA00022737"/>
    </source>
</evidence>
<name>A0A4D7AMC5_9FIRM</name>
<dbReference type="InterPro" id="IPR008964">
    <property type="entry name" value="Invasin/intimin_cell_adhesion"/>
</dbReference>
<dbReference type="PROSITE" id="PS51272">
    <property type="entry name" value="SLH"/>
    <property type="match status" value="3"/>
</dbReference>
<feature type="domain" description="SLH" evidence="3">
    <location>
        <begin position="3305"/>
        <end position="3366"/>
    </location>
</feature>
<keyword evidence="1" id="KW-0677">Repeat</keyword>
<proteinExistence type="predicted"/>
<feature type="signal peptide" evidence="2">
    <location>
        <begin position="1"/>
        <end position="28"/>
    </location>
</feature>
<keyword evidence="5" id="KW-1185">Reference proteome</keyword>
<keyword evidence="2" id="KW-0732">Signal</keyword>
<evidence type="ECO:0000313" key="5">
    <source>
        <dbReference type="Proteomes" id="UP000298642"/>
    </source>
</evidence>
<dbReference type="Pfam" id="PF18998">
    <property type="entry name" value="Flg_new_2"/>
    <property type="match status" value="1"/>
</dbReference>
<dbReference type="SMART" id="SM00635">
    <property type="entry name" value="BID_2"/>
    <property type="match status" value="2"/>
</dbReference>
<dbReference type="InterPro" id="IPR001119">
    <property type="entry name" value="SLH_dom"/>
</dbReference>
<dbReference type="Proteomes" id="UP000298642">
    <property type="component" value="Chromosome"/>
</dbReference>
<feature type="chain" id="PRO_5020549560" evidence="2">
    <location>
        <begin position="29"/>
        <end position="3492"/>
    </location>
</feature>
<reference evidence="5" key="1">
    <citation type="submission" date="2018-12" db="EMBL/GenBank/DDBJ databases">
        <title>Dusodibacter welbiota gen. nov., sp. nov., isolated from human faeces and emended description of the Oscillibacter genus.</title>
        <authorList>
            <person name="Le Roy T."/>
            <person name="Van der Smissen P."/>
            <person name="Delzenne N."/>
            <person name="Muccioli G."/>
            <person name="Collet J.F."/>
            <person name="Cani P.D."/>
        </authorList>
    </citation>
    <scope>NUCLEOTIDE SEQUENCE [LARGE SCALE GENOMIC DNA]</scope>
    <source>
        <strain evidence="5">J115</strain>
    </source>
</reference>
<dbReference type="Gene3D" id="2.60.40.1080">
    <property type="match status" value="2"/>
</dbReference>
<dbReference type="SUPFAM" id="SSF49373">
    <property type="entry name" value="Invasin/intimin cell-adhesion fragments"/>
    <property type="match status" value="2"/>
</dbReference>
<dbReference type="Pfam" id="PF00395">
    <property type="entry name" value="SLH"/>
    <property type="match status" value="3"/>
</dbReference>
<evidence type="ECO:0000259" key="3">
    <source>
        <dbReference type="PROSITE" id="PS51272"/>
    </source>
</evidence>
<dbReference type="KEGG" id="obj:EIO64_04775"/>
<sequence>MRKNWKRWIAGLLTAVMLVTMLPTVAYAAVGDLLDMSGVQRTALLAALEEVYGDDAEAYLAILKQYGLIDEDGNIVTDEKIIMDGQAYTLDEIEAILDDPATDLTKVVEVDGDYLTLADLKTVVEIERYLAYLKATYFTEQDLTDEQIDNFYDLAEAWANGDMVMLAADALEGVGPAGVDHDVRLTVTGAATAEENGEYTVTVEASRSAADQEITFSWRTVDGSVTADIDGEETVTMYPGESKTLTVHVGETPERVQGTGTFLVQLYDLKNALLSDGSTRWEQTVTVDSDDYFKYYSRVSKTLSYERREHGVETDWVVAGGDEEMRDRIRDGGNPMFLADKETLSLEGMSSGNYLRIFESGGGSLIAGNFQYTVGALGWFFDPGSSRPIAEERPFSYELKIDDEVLQADDNFTDWVVEETYLLPSIGLEAFPTQSENLDYEEGDEIPEHTMEMNMSGYYRRYQTSSGSETSFAFDPYLEYRASYYMQETTKETTVSFSAPAGTYYAGQQVPIVATFDYPVKITEDMTITVNDDQTLTPEEVETTGESCTFLYPVTETSGGAISVTAANFVGDEPTCQLEGANKLELTISRGTDDLTGVTLESLDRELAFGAPTLAVRQEQQGQKPVLTITLPLTGKPYDNWVLNEVTDLTTGILPALKAVLSQTGDTQYDFRVNDPQNPTALVAEITLPYNTSVEEFTGQVDFLLDGYVMIGWGREYTLDGSKPVGAFDGGIKLTRTNSKTGEREEQTSGTVYFDLAEMADWEMTLSFTLKEGDFTWGDVTKVTAYPEDNKPEGIDNQFHFAWEYSGPVTVVLNEDGSTSFMLTGETGYANARLVALNGDMEDALLGSVTLHCENWGGGTGNAFLQIPESGRNISVREGNDARIYWSSNICALNQNAGEDGAFVPTTFTVQLGTLNLEDADPTVAVVKEWTVTTDEKNPILSAFTIPWDEGLDTFYNEERTGLIVACISAEYQEKRLGTYINENGVPEMGEGEEPAIAYITLLSPPASVKLDQPAGGLYQTDGGGNGKDITLSWTADNLDVKNGGGQFELYIAGGEKTISETDLTGGVTQDGNTYSYTLNVPAVTPETGDPASYRDAYTVTVKVQNAADAAWAYDSYVLYVYSEDILEILLDHDENTGGSYTMSNVEKIKTLWGDGGENGSNAIVALQRDIALRNVISINYGQYAWAELADQIAWASNDSSVASVNYRQGTLYENIENFSYTTYRPSTDFVLSGLKDGETTVTATHGKLPEISDSLTVDVETLRDQLYLFQCYPKTETTLTYQVYTSAAKTATEEYTLTTNDKGEAAIYAPHGIAGDIYCNSVADDGDDEDVIFLGVIRSQSLVSSEADSTKLQLYPVNTLQLRRAAQAEIYLKNSDGTPYEGQVTFRGGVYRGGEYCTGDRNSAVQFGLQGEKDPSQWKPGNTPQTVSTNDEGRLLVNMDLGKFKTADNQKEVQAGEALYYLFQLEYGDGTGAEYYPIMLRVDANLNLDDVAISGDSIVAWEKNESGQKQPYIAQQTLSYSPKKYASVADIRGNTGNVGPSDTFPTAYVTTSIMWWGDEHAKDLGRANTVMLQDATGKTPECQTSETTTYPFTDLAFTENRMTMDKDSMEEWGMAAGESRGMRAVLSEDGTTASRTISLPFQMVNMIGVPEAEASNALTGALADVKSGMTVDASGDVGDMGDGDIMIEGGMDLLSDDAGYDPEKDKFAVRLYATSDPTVFRALFGVNMGDLEPGVYPEYDDPDNMTFVHGDASTGKNQELEALPGPMDVYSMVKGKYLSAAKEEAQQAAAGKGLMGTSMALGGYMEANISYNSSSGKWECQPISGGFNVGAGLNFNWNFNAVVGIVPITASVNLGGALEVRMDMQQGNYYEVTSGMDGLKNAGDQSAFNTALASASYTDATGSDYLTNLRMYFYIRAFAGVGFDVSVVAFKIGVFGQLNLDMQYKWLNRGYLEESSNISAVGPVSSRTDDVIQGSNLSVSGSTGIEFVFKFLFISYEKIFCSIGFESESDDPGWRTIEEIWKANKTINGKPVTRMAMPNGQVIYAVDLGAQLERRDYVDTAEQEWLGGRPSIGLFSLDKDQNATLAETLQIGAYSYANPVLSDDGEVMFYLSDREDNDPESALDIRNTRVAVSTKSNGQFQQGERFDSNDEVSTGYGDSNVKVAGSDGSYAAVWVRQTEDITENVVPGTALDDGQQMLQINSTEIMAATSTGGSDWTLEQLTDNSTPDLAPVVAASGNRIIVAWREVKSSDASNLTNFDQQDAIRYAVCENGQWIRDEDVFGNEYVAAQTLYDGTGSTASVKGLEMAMLEDGTAAVVYTLDTNSTTENTTDWETVVAIIPAVDGTYGADDTQSEDLVRTFRLTSDNNLDENPQITTAEFGDGEERFVVAWHTERAITDDPNGETESDIRLSVMDTDGKLYENMPESLSVAAGGAGDTIGSNFRFAKNTQDIGDLAILWVDSVSGETDETTYDSLAGAVSASSTNVGHDVLKAVKFVEDGDSYTLSGTVEVAEMQEGTLIDHFDAYVNDTSTYEIRSVILGTNYSETTEREVTISDGENDETATITVANPVSGMYTATEKFTNQIQESAVMLAYEELYTNSDIDVQFTIRNTGMDAITKLEIISENESVYTSGDTSLNLMPNRDVTVTAKFPTGEAIENANYTIKATFKNGVTVELPGTLYLDIPDVGISKVETVKQADGVRTLRYALHNRLAASLADEKDNWQVKVGFYADQSCTTILKGTDGQDLIDTITETADLSLIDAGGYSAEVTLPVAEYMKEESGAQAEIPSTGIPVYVKAWIEAPVEDQAMRARTGSYNSVSEYFTANNTTSLTLRSLAEERDEPVTVIYDMSVANGKTIVNTKVQYNYLGGTTSGNLIVTLLDAQGQPIAKQQSYTKADGLLTLEKEGAATQTFEFAGITGAAGVRVEFSDLILTDSSVELDHISIGGHTAVFDSSTNTYTVDAVGLTNSILEIAPKDPQNATIKLDGQDYDVDASHATQLASGTTTWNITVSNGGNSASYTLKLTNNADFVSVTGVSLNKTSLTLTEGSTSQLTATVEPNNATNRNVTWSSSNSKVATVDGNGKVTAHKAGTATITVTTADGDKTAECKVTVEAGGAPAVKVDSVSLNQTSMNLTAGSTGQLKATISPSNATNQNVTWSSGNTSVATVDASGNVKAIQAGTTTITVTTEDGNKTATCAVTVTAAPINPDHGGSGSGSSGLPSYVVDTAADIDHGTITVKPSRAEKGDTVTITAKPDKGYQVDKVTVTDKNGDTVKVTDRGDGKYTFTMPNSKVSVDVTFVPEKQWTNPFVDVAEDAWYYDAVRYVNENSLMAGTSASTFEPDLTTTRGMIVTILYRLEGSPNIENEIWGYPFKDVDVNAYYATAVYWARMNGIVAGYSDELFGPNDTITREQMAAILYRYAQYKGCDTTAKADLSKFADAAQVGSYAVEAIRWANAEGLVSGTSDTTLTPGGSATRAQAAVILTRFCQNIVK</sequence>
<dbReference type="EMBL" id="CP034413">
    <property type="protein sequence ID" value="QCI58618.1"/>
    <property type="molecule type" value="Genomic_DNA"/>
</dbReference>
<organism evidence="4 5">
    <name type="scientific">Dysosmobacter welbionis</name>
    <dbReference type="NCBI Taxonomy" id="2093857"/>
    <lineage>
        <taxon>Bacteria</taxon>
        <taxon>Bacillati</taxon>
        <taxon>Bacillota</taxon>
        <taxon>Clostridia</taxon>
        <taxon>Eubacteriales</taxon>
        <taxon>Oscillospiraceae</taxon>
        <taxon>Dysosmobacter</taxon>
    </lineage>
</organism>
<accession>A0A4D7AMC5</accession>
<dbReference type="RefSeq" id="WP_136890907.1">
    <property type="nucleotide sequence ID" value="NZ_CP034413.3"/>
</dbReference>
<protein>
    <submittedName>
        <fullName evidence="4">Ig-like domain-containing protein</fullName>
    </submittedName>
</protein>
<feature type="domain" description="SLH" evidence="3">
    <location>
        <begin position="3434"/>
        <end position="3492"/>
    </location>
</feature>
<dbReference type="InterPro" id="IPR044060">
    <property type="entry name" value="Bacterial_rp_domain"/>
</dbReference>
<evidence type="ECO:0000313" key="4">
    <source>
        <dbReference type="EMBL" id="QCI58618.1"/>
    </source>
</evidence>
<dbReference type="Pfam" id="PF02368">
    <property type="entry name" value="Big_2"/>
    <property type="match status" value="2"/>
</dbReference>
<evidence type="ECO:0000256" key="2">
    <source>
        <dbReference type="SAM" id="SignalP"/>
    </source>
</evidence>
<feature type="domain" description="SLH" evidence="3">
    <location>
        <begin position="3368"/>
        <end position="3431"/>
    </location>
</feature>
<gene>
    <name evidence="4" type="ORF">EIO64_04775</name>
</gene>